<dbReference type="CDD" id="cd06170">
    <property type="entry name" value="LuxR_C_like"/>
    <property type="match status" value="1"/>
</dbReference>
<dbReference type="Pfam" id="PF01590">
    <property type="entry name" value="GAF"/>
    <property type="match status" value="1"/>
</dbReference>
<dbReference type="Gene3D" id="3.30.450.40">
    <property type="match status" value="1"/>
</dbReference>
<dbReference type="InterPro" id="IPR003018">
    <property type="entry name" value="GAF"/>
</dbReference>
<dbReference type="PANTHER" id="PTHR44688:SF16">
    <property type="entry name" value="DNA-BINDING TRANSCRIPTIONAL ACTIVATOR DEVR_DOSR"/>
    <property type="match status" value="1"/>
</dbReference>
<feature type="domain" description="HTH luxR-type" evidence="4">
    <location>
        <begin position="201"/>
        <end position="266"/>
    </location>
</feature>
<dbReference type="SMART" id="SM00421">
    <property type="entry name" value="HTH_LUXR"/>
    <property type="match status" value="1"/>
</dbReference>
<keyword evidence="1" id="KW-0805">Transcription regulation</keyword>
<evidence type="ECO:0000313" key="6">
    <source>
        <dbReference type="Proteomes" id="UP001500957"/>
    </source>
</evidence>
<dbReference type="Proteomes" id="UP001500957">
    <property type="component" value="Unassembled WGS sequence"/>
</dbReference>
<comment type="caution">
    <text evidence="5">The sequence shown here is derived from an EMBL/GenBank/DDBJ whole genome shotgun (WGS) entry which is preliminary data.</text>
</comment>
<reference evidence="5 6" key="1">
    <citation type="journal article" date="2019" name="Int. J. Syst. Evol. Microbiol.">
        <title>The Global Catalogue of Microorganisms (GCM) 10K type strain sequencing project: providing services to taxonomists for standard genome sequencing and annotation.</title>
        <authorList>
            <consortium name="The Broad Institute Genomics Platform"/>
            <consortium name="The Broad Institute Genome Sequencing Center for Infectious Disease"/>
            <person name="Wu L."/>
            <person name="Ma J."/>
        </authorList>
    </citation>
    <scope>NUCLEOTIDE SEQUENCE [LARGE SCALE GENOMIC DNA]</scope>
    <source>
        <strain evidence="5 6">JCM 10671</strain>
    </source>
</reference>
<dbReference type="InterPro" id="IPR036388">
    <property type="entry name" value="WH-like_DNA-bd_sf"/>
</dbReference>
<name>A0ABN1G5I3_9ACTN</name>
<dbReference type="SUPFAM" id="SSF55781">
    <property type="entry name" value="GAF domain-like"/>
    <property type="match status" value="1"/>
</dbReference>
<keyword evidence="6" id="KW-1185">Reference proteome</keyword>
<dbReference type="RefSeq" id="WP_344600816.1">
    <property type="nucleotide sequence ID" value="NZ_BAAAHE010000004.1"/>
</dbReference>
<evidence type="ECO:0000259" key="4">
    <source>
        <dbReference type="PROSITE" id="PS50043"/>
    </source>
</evidence>
<protein>
    <submittedName>
        <fullName evidence="5">LuxR C-terminal-related transcriptional regulator</fullName>
    </submittedName>
</protein>
<dbReference type="Pfam" id="PF00196">
    <property type="entry name" value="GerE"/>
    <property type="match status" value="1"/>
</dbReference>
<dbReference type="PRINTS" id="PR00038">
    <property type="entry name" value="HTHLUXR"/>
</dbReference>
<proteinExistence type="predicted"/>
<dbReference type="SUPFAM" id="SSF46894">
    <property type="entry name" value="C-terminal effector domain of the bipartite response regulators"/>
    <property type="match status" value="1"/>
</dbReference>
<keyword evidence="2" id="KW-0238">DNA-binding</keyword>
<dbReference type="Gene3D" id="1.10.10.10">
    <property type="entry name" value="Winged helix-like DNA-binding domain superfamily/Winged helix DNA-binding domain"/>
    <property type="match status" value="1"/>
</dbReference>
<gene>
    <name evidence="5" type="ORF">GCM10009547_02890</name>
</gene>
<keyword evidence="3" id="KW-0804">Transcription</keyword>
<dbReference type="InterPro" id="IPR029016">
    <property type="entry name" value="GAF-like_dom_sf"/>
</dbReference>
<evidence type="ECO:0000256" key="3">
    <source>
        <dbReference type="ARBA" id="ARBA00023163"/>
    </source>
</evidence>
<evidence type="ECO:0000256" key="2">
    <source>
        <dbReference type="ARBA" id="ARBA00023125"/>
    </source>
</evidence>
<dbReference type="PANTHER" id="PTHR44688">
    <property type="entry name" value="DNA-BINDING TRANSCRIPTIONAL ACTIVATOR DEVR_DOSR"/>
    <property type="match status" value="1"/>
</dbReference>
<dbReference type="InterPro" id="IPR000792">
    <property type="entry name" value="Tscrpt_reg_LuxR_C"/>
</dbReference>
<dbReference type="PROSITE" id="PS50043">
    <property type="entry name" value="HTH_LUXR_2"/>
    <property type="match status" value="1"/>
</dbReference>
<dbReference type="SMART" id="SM00065">
    <property type="entry name" value="GAF"/>
    <property type="match status" value="1"/>
</dbReference>
<organism evidence="5 6">
    <name type="scientific">Sporichthya brevicatena</name>
    <dbReference type="NCBI Taxonomy" id="171442"/>
    <lineage>
        <taxon>Bacteria</taxon>
        <taxon>Bacillati</taxon>
        <taxon>Actinomycetota</taxon>
        <taxon>Actinomycetes</taxon>
        <taxon>Sporichthyales</taxon>
        <taxon>Sporichthyaceae</taxon>
        <taxon>Sporichthya</taxon>
    </lineage>
</organism>
<dbReference type="InterPro" id="IPR016032">
    <property type="entry name" value="Sig_transdc_resp-reg_C-effctor"/>
</dbReference>
<accession>A0ABN1G5I3</accession>
<dbReference type="EMBL" id="BAAAHE010000004">
    <property type="protein sequence ID" value="GAA0604530.1"/>
    <property type="molecule type" value="Genomic_DNA"/>
</dbReference>
<evidence type="ECO:0000313" key="5">
    <source>
        <dbReference type="EMBL" id="GAA0604530.1"/>
    </source>
</evidence>
<evidence type="ECO:0000256" key="1">
    <source>
        <dbReference type="ARBA" id="ARBA00023015"/>
    </source>
</evidence>
<sequence>MGAAATAVIRQAVRQRLGLLQELTGLPVVFGGAVEDDGTGKRAVVISQVSGLRTPALEGLVVHPGTGLGGKAVAGGRAVVVDDYTGSRLITHEYDRAVQHEGLVSALAAPVRHSDEVVAVLYAASRSRPLGETAIRAAEHVARTVERDLEHMLPAADRNGVPNGVVAELRAVAEALGPSPLRPRLERAVLALTQDDPEPVAANGPSPLTTRQAQILRLVGDGLTNREIAERTGLADATVKTYVHDAMRRLEAHTRTRAVFIARSRGLL</sequence>